<feature type="domain" description="Ferric reductase NAD binding" evidence="10">
    <location>
        <begin position="264"/>
        <end position="414"/>
    </location>
</feature>
<evidence type="ECO:0000256" key="4">
    <source>
        <dbReference type="ARBA" id="ARBA00022989"/>
    </source>
</evidence>
<evidence type="ECO:0000256" key="3">
    <source>
        <dbReference type="ARBA" id="ARBA00022692"/>
    </source>
</evidence>
<evidence type="ECO:0000256" key="6">
    <source>
        <dbReference type="ARBA" id="ARBA00023065"/>
    </source>
</evidence>
<dbReference type="EMBL" id="JAXOVC010000006">
    <property type="protein sequence ID" value="KAK4500724.1"/>
    <property type="molecule type" value="Genomic_DNA"/>
</dbReference>
<dbReference type="InterPro" id="IPR051410">
    <property type="entry name" value="Ferric/Cupric_Reductase"/>
</dbReference>
<feature type="transmembrane region" description="Helical" evidence="8">
    <location>
        <begin position="199"/>
        <end position="217"/>
    </location>
</feature>
<protein>
    <recommendedName>
        <fullName evidence="13">FAD-binding FR-type domain-containing protein</fullName>
    </recommendedName>
</protein>
<comment type="caution">
    <text evidence="11">The sequence shown here is derived from an EMBL/GenBank/DDBJ whole genome shotgun (WGS) entry which is preliminary data.</text>
</comment>
<evidence type="ECO:0000256" key="8">
    <source>
        <dbReference type="SAM" id="Phobius"/>
    </source>
</evidence>
<dbReference type="InterPro" id="IPR013130">
    <property type="entry name" value="Fe3_Rdtase_TM_dom"/>
</dbReference>
<feature type="transmembrane region" description="Helical" evidence="8">
    <location>
        <begin position="52"/>
        <end position="73"/>
    </location>
</feature>
<keyword evidence="12" id="KW-1185">Reference proteome</keyword>
<reference evidence="11 12" key="1">
    <citation type="journal article" date="2023" name="G3 (Bethesda)">
        <title>A chromosome-level genome assembly of Zasmidium syzygii isolated from banana leaves.</title>
        <authorList>
            <person name="van Westerhoven A.C."/>
            <person name="Mehrabi R."/>
            <person name="Talebi R."/>
            <person name="Steentjes M.B.F."/>
            <person name="Corcolon B."/>
            <person name="Chong P.A."/>
            <person name="Kema G.H.J."/>
            <person name="Seidl M.F."/>
        </authorList>
    </citation>
    <scope>NUCLEOTIDE SEQUENCE [LARGE SCALE GENOMIC DNA]</scope>
    <source>
        <strain evidence="11 12">P124</strain>
    </source>
</reference>
<dbReference type="Gene3D" id="3.40.50.80">
    <property type="entry name" value="Nucleotide-binding domain of ferredoxin-NADP reductase (FNR) module"/>
    <property type="match status" value="1"/>
</dbReference>
<dbReference type="Proteomes" id="UP001305779">
    <property type="component" value="Unassembled WGS sequence"/>
</dbReference>
<evidence type="ECO:0008006" key="13">
    <source>
        <dbReference type="Google" id="ProtNLM"/>
    </source>
</evidence>
<dbReference type="InterPro" id="IPR013121">
    <property type="entry name" value="Fe_red_NAD-bd_6"/>
</dbReference>
<evidence type="ECO:0000256" key="1">
    <source>
        <dbReference type="ARBA" id="ARBA00004141"/>
    </source>
</evidence>
<evidence type="ECO:0000256" key="5">
    <source>
        <dbReference type="ARBA" id="ARBA00023002"/>
    </source>
</evidence>
<evidence type="ECO:0000259" key="9">
    <source>
        <dbReference type="Pfam" id="PF01794"/>
    </source>
</evidence>
<evidence type="ECO:0000313" key="12">
    <source>
        <dbReference type="Proteomes" id="UP001305779"/>
    </source>
</evidence>
<dbReference type="Pfam" id="PF01794">
    <property type="entry name" value="Ferric_reduct"/>
    <property type="match status" value="1"/>
</dbReference>
<dbReference type="PANTHER" id="PTHR32361:SF23">
    <property type="entry name" value="FERRIC-CHELATE REDUCTASE"/>
    <property type="match status" value="1"/>
</dbReference>
<evidence type="ECO:0000313" key="11">
    <source>
        <dbReference type="EMBL" id="KAK4500724.1"/>
    </source>
</evidence>
<name>A0ABR0EGV2_ZASCE</name>
<proteinExistence type="predicted"/>
<feature type="transmembrane region" description="Helical" evidence="8">
    <location>
        <begin position="223"/>
        <end position="241"/>
    </location>
</feature>
<feature type="transmembrane region" description="Helical" evidence="8">
    <location>
        <begin position="169"/>
        <end position="187"/>
    </location>
</feature>
<dbReference type="PANTHER" id="PTHR32361">
    <property type="entry name" value="FERRIC/CUPRIC REDUCTASE TRANSMEMBRANE COMPONENT"/>
    <property type="match status" value="1"/>
</dbReference>
<gene>
    <name evidence="11" type="ORF">PRZ48_008914</name>
</gene>
<keyword evidence="7 8" id="KW-0472">Membrane</keyword>
<evidence type="ECO:0000256" key="2">
    <source>
        <dbReference type="ARBA" id="ARBA00022448"/>
    </source>
</evidence>
<accession>A0ABR0EGV2</accession>
<evidence type="ECO:0000259" key="10">
    <source>
        <dbReference type="Pfam" id="PF08030"/>
    </source>
</evidence>
<feature type="transmembrane region" description="Helical" evidence="8">
    <location>
        <begin position="93"/>
        <end position="114"/>
    </location>
</feature>
<dbReference type="InterPro" id="IPR039261">
    <property type="entry name" value="FNR_nucleotide-bd"/>
</dbReference>
<keyword evidence="2" id="KW-0813">Transport</keyword>
<evidence type="ECO:0000256" key="7">
    <source>
        <dbReference type="ARBA" id="ARBA00023136"/>
    </source>
</evidence>
<keyword evidence="4 8" id="KW-1133">Transmembrane helix</keyword>
<organism evidence="11 12">
    <name type="scientific">Zasmidium cellare</name>
    <name type="common">Wine cellar mold</name>
    <name type="synonym">Racodium cellare</name>
    <dbReference type="NCBI Taxonomy" id="395010"/>
    <lineage>
        <taxon>Eukaryota</taxon>
        <taxon>Fungi</taxon>
        <taxon>Dikarya</taxon>
        <taxon>Ascomycota</taxon>
        <taxon>Pezizomycotina</taxon>
        <taxon>Dothideomycetes</taxon>
        <taxon>Dothideomycetidae</taxon>
        <taxon>Mycosphaerellales</taxon>
        <taxon>Mycosphaerellaceae</taxon>
        <taxon>Zasmidium</taxon>
    </lineage>
</organism>
<sequence length="439" mass="49148">MVAIVLFAIANVAEEFLPKAVSRSGLARKVRGGARYLSYRNFRIGFLDRNSAPLGLLLLAAVGLIYFLCMTLVPQPYYWPNTPTVDYGDQPPIATRSGWLSIACLPFVFATAGKSNMITGITSISHEKLQIFHRWISYAFFVTALVHTVPFIVYHISIGDMVDQWNTQIYYWTGTIAIIAQAWLTFASFGPLRTWCYEWFKSSHFAAALIFMIFLFFHCDGEFSAWDYFVATGVLFSVSWLHRHIKIYFEHGFGHKAELRLESSQSTELPTLRVILATREAETTQWYEEVVREMKGGHGLEKASQLAQVDIFYTGTEQNFERPSLAQRGSSMTPSDDTSLTKAIEAKEVIQPVDSSSSASSSKSPQLVDIRHQTSRPDLSGMLNDEAASLGSGIQLGVYVCGPLSIQADVANAVAAQQLRTMKDGKKDIYLHMEHFAWA</sequence>
<feature type="transmembrane region" description="Helical" evidence="8">
    <location>
        <begin position="135"/>
        <end position="157"/>
    </location>
</feature>
<keyword evidence="5" id="KW-0560">Oxidoreductase</keyword>
<feature type="domain" description="Ferric oxidoreductase" evidence="9">
    <location>
        <begin position="97"/>
        <end position="214"/>
    </location>
</feature>
<comment type="subcellular location">
    <subcellularLocation>
        <location evidence="1">Membrane</location>
        <topology evidence="1">Multi-pass membrane protein</topology>
    </subcellularLocation>
</comment>
<keyword evidence="6" id="KW-0406">Ion transport</keyword>
<keyword evidence="3 8" id="KW-0812">Transmembrane</keyword>
<dbReference type="Pfam" id="PF08030">
    <property type="entry name" value="NAD_binding_6"/>
    <property type="match status" value="1"/>
</dbReference>